<dbReference type="PANTHER" id="PTHR31118">
    <property type="entry name" value="CYCLASE-LIKE PROTEIN 2"/>
    <property type="match status" value="1"/>
</dbReference>
<gene>
    <name evidence="1" type="ORF">R7226_17290</name>
</gene>
<protein>
    <submittedName>
        <fullName evidence="1">Cyclase family protein</fullName>
    </submittedName>
</protein>
<evidence type="ECO:0000313" key="1">
    <source>
        <dbReference type="EMBL" id="MDW5596105.1"/>
    </source>
</evidence>
<keyword evidence="2" id="KW-1185">Reference proteome</keyword>
<dbReference type="SUPFAM" id="SSF102198">
    <property type="entry name" value="Putative cyclase"/>
    <property type="match status" value="2"/>
</dbReference>
<organism evidence="1 2">
    <name type="scientific">Conexibacter stalactiti</name>
    <dbReference type="NCBI Taxonomy" id="1940611"/>
    <lineage>
        <taxon>Bacteria</taxon>
        <taxon>Bacillati</taxon>
        <taxon>Actinomycetota</taxon>
        <taxon>Thermoleophilia</taxon>
        <taxon>Solirubrobacterales</taxon>
        <taxon>Conexibacteraceae</taxon>
        <taxon>Conexibacter</taxon>
    </lineage>
</organism>
<sequence>MIDASLTIHPEMLHGGRRPTVEHPFSLAAGDDYNVTRWTISAHAGTHVEAPLHTVADGLAINALPLELFVGPARVLDLTFVDGEEVSAADLVRAGLGDDARVLLRTRNSATVLREREKAEAWVGVAPDAAALLVERGVRLLGVDYLTVEAPAREATFDAHRILNGAGVALIESVDLSAVEAGLVELICPPLRLAAEAAPARVVIVPGRAAGGAGAAAGALIDISIPLGEATLTWGMAPQRIDVETLAGGDHCNVTRWYLGSHSGTHVDAPIHYSDGARTIDDVPLETLAGRCQVLDVTAASADITAADLLAAGLGDAPRVLLKTRNSDERLLHGDARPEQWIGLSGDGAKLLVERGVRLVGIDFLNLEGKEQSAGGWAAHHVLCDADVAILEAIDLAAVEAGDYELWALPLPLRGAEAAPARAFLRPLVAGDAGAAVSP</sequence>
<name>A0ABU4HU96_9ACTN</name>
<dbReference type="InterPro" id="IPR007325">
    <property type="entry name" value="KFase/CYL"/>
</dbReference>
<accession>A0ABU4HU96</accession>
<comment type="caution">
    <text evidence="1">The sequence shown here is derived from an EMBL/GenBank/DDBJ whole genome shotgun (WGS) entry which is preliminary data.</text>
</comment>
<dbReference type="Pfam" id="PF04199">
    <property type="entry name" value="Cyclase"/>
    <property type="match status" value="2"/>
</dbReference>
<dbReference type="Proteomes" id="UP001284601">
    <property type="component" value="Unassembled WGS sequence"/>
</dbReference>
<dbReference type="Gene3D" id="3.50.30.50">
    <property type="entry name" value="Putative cyclase"/>
    <property type="match status" value="2"/>
</dbReference>
<reference evidence="2" key="1">
    <citation type="submission" date="2023-07" db="EMBL/GenBank/DDBJ databases">
        <title>Conexibacter stalactiti sp. nov., isolated from stalactites in a lava cave and emended description of the genus Conexibacter.</title>
        <authorList>
            <person name="Lee S.D."/>
        </authorList>
    </citation>
    <scope>NUCLEOTIDE SEQUENCE [LARGE SCALE GENOMIC DNA]</scope>
    <source>
        <strain evidence="2">KCTC 39840</strain>
    </source>
</reference>
<dbReference type="EMBL" id="JAWSTH010000047">
    <property type="protein sequence ID" value="MDW5596105.1"/>
    <property type="molecule type" value="Genomic_DNA"/>
</dbReference>
<reference evidence="1 2" key="2">
    <citation type="submission" date="2023-10" db="EMBL/GenBank/DDBJ databases">
        <authorList>
            <person name="Han X.F."/>
        </authorList>
    </citation>
    <scope>NUCLEOTIDE SEQUENCE [LARGE SCALE GENOMIC DNA]</scope>
    <source>
        <strain evidence="1 2">KCTC 39840</strain>
    </source>
</reference>
<dbReference type="PANTHER" id="PTHR31118:SF32">
    <property type="entry name" value="KYNURENINE FORMAMIDASE"/>
    <property type="match status" value="1"/>
</dbReference>
<proteinExistence type="predicted"/>
<dbReference type="InterPro" id="IPR037175">
    <property type="entry name" value="KFase_sf"/>
</dbReference>
<evidence type="ECO:0000313" key="2">
    <source>
        <dbReference type="Proteomes" id="UP001284601"/>
    </source>
</evidence>
<dbReference type="RefSeq" id="WP_318598484.1">
    <property type="nucleotide sequence ID" value="NZ_JAWSTH010000047.1"/>
</dbReference>